<feature type="region of interest" description="Disordered" evidence="1">
    <location>
        <begin position="1"/>
        <end position="22"/>
    </location>
</feature>
<feature type="compositionally biased region" description="Basic residues" evidence="1">
    <location>
        <begin position="1"/>
        <end position="11"/>
    </location>
</feature>
<evidence type="ECO:0000313" key="3">
    <source>
        <dbReference type="Proteomes" id="UP001221757"/>
    </source>
</evidence>
<proteinExistence type="predicted"/>
<gene>
    <name evidence="2" type="ORF">B0H17DRAFT_1039224</name>
</gene>
<reference evidence="2" key="1">
    <citation type="submission" date="2023-03" db="EMBL/GenBank/DDBJ databases">
        <title>Massive genome expansion in bonnet fungi (Mycena s.s.) driven by repeated elements and novel gene families across ecological guilds.</title>
        <authorList>
            <consortium name="Lawrence Berkeley National Laboratory"/>
            <person name="Harder C.B."/>
            <person name="Miyauchi S."/>
            <person name="Viragh M."/>
            <person name="Kuo A."/>
            <person name="Thoen E."/>
            <person name="Andreopoulos B."/>
            <person name="Lu D."/>
            <person name="Skrede I."/>
            <person name="Drula E."/>
            <person name="Henrissat B."/>
            <person name="Morin E."/>
            <person name="Kohler A."/>
            <person name="Barry K."/>
            <person name="LaButti K."/>
            <person name="Morin E."/>
            <person name="Salamov A."/>
            <person name="Lipzen A."/>
            <person name="Mereny Z."/>
            <person name="Hegedus B."/>
            <person name="Baldrian P."/>
            <person name="Stursova M."/>
            <person name="Weitz H."/>
            <person name="Taylor A."/>
            <person name="Grigoriev I.V."/>
            <person name="Nagy L.G."/>
            <person name="Martin F."/>
            <person name="Kauserud H."/>
        </authorList>
    </citation>
    <scope>NUCLEOTIDE SEQUENCE</scope>
    <source>
        <strain evidence="2">CBHHK067</strain>
    </source>
</reference>
<dbReference type="AlphaFoldDB" id="A0AAD7GSI2"/>
<dbReference type="EMBL" id="JARKIE010000010">
    <property type="protein sequence ID" value="KAJ7704308.1"/>
    <property type="molecule type" value="Genomic_DNA"/>
</dbReference>
<evidence type="ECO:0000313" key="2">
    <source>
        <dbReference type="EMBL" id="KAJ7704308.1"/>
    </source>
</evidence>
<evidence type="ECO:0000256" key="1">
    <source>
        <dbReference type="SAM" id="MobiDB-lite"/>
    </source>
</evidence>
<sequence>MRALTGRRRAPNHCGTARSYPSPYASDLPTGYHSQGGFESGCNDGRVPACNCFCVGASGNRDRRQALRWSHATVRFRPAPGAYLSSNERRHPPASSASDHSSRISFCMAIATQCFSLVHLLIDTISWYHVEEMNRFSLPSLKSLHILVDPDDDETNLLAVVSLFDIPAATDLIIDHAHGDCICVLFNATTYPDLSFPAVSSLSFFSRDCSCETSHFVAQPIPALPLRLFPALSSLTFIEGCFTAHIVEEILGPAAQPWPLLKTLTMCPQRWA</sequence>
<organism evidence="2 3">
    <name type="scientific">Mycena rosella</name>
    <name type="common">Pink bonnet</name>
    <name type="synonym">Agaricus rosellus</name>
    <dbReference type="NCBI Taxonomy" id="1033263"/>
    <lineage>
        <taxon>Eukaryota</taxon>
        <taxon>Fungi</taxon>
        <taxon>Dikarya</taxon>
        <taxon>Basidiomycota</taxon>
        <taxon>Agaricomycotina</taxon>
        <taxon>Agaricomycetes</taxon>
        <taxon>Agaricomycetidae</taxon>
        <taxon>Agaricales</taxon>
        <taxon>Marasmiineae</taxon>
        <taxon>Mycenaceae</taxon>
        <taxon>Mycena</taxon>
    </lineage>
</organism>
<dbReference type="Proteomes" id="UP001221757">
    <property type="component" value="Unassembled WGS sequence"/>
</dbReference>
<keyword evidence="3" id="KW-1185">Reference proteome</keyword>
<protein>
    <submittedName>
        <fullName evidence="2">Uncharacterized protein</fullName>
    </submittedName>
</protein>
<comment type="caution">
    <text evidence="2">The sequence shown here is derived from an EMBL/GenBank/DDBJ whole genome shotgun (WGS) entry which is preliminary data.</text>
</comment>
<name>A0AAD7GSI2_MYCRO</name>
<accession>A0AAD7GSI2</accession>